<dbReference type="PANTHER" id="PTHR10000:SF8">
    <property type="entry name" value="HAD SUPERFAMILY HYDROLASE-LIKE, TYPE 3"/>
    <property type="match status" value="1"/>
</dbReference>
<dbReference type="Pfam" id="PF08282">
    <property type="entry name" value="Hydrolase_3"/>
    <property type="match status" value="1"/>
</dbReference>
<dbReference type="PATRIC" id="fig|1423792.3.peg.580"/>
<dbReference type="STRING" id="1423792.FD09_GL000569"/>
<evidence type="ECO:0000313" key="2">
    <source>
        <dbReference type="Proteomes" id="UP000051330"/>
    </source>
</evidence>
<sequence length="274" mass="30550">MLMMSKYQIVAVDLDGTLLNEHSQLNPRTIAAVKAAKEQGVHVVVCTGRPLAGVRDFLAQLDLLDPDDYVITFNGSLVQKTSDEAVLVRHTISFTDFFDLEYLGRKMGVHMHAEDDHHMYTTNKNISPYSVGESYLTHMPIRYRAIDDFPASKRFSKVMFIDDPKLLDAMQGQIPQKYLDRFRFVRSEPFFLEVINPNASKGNALRDLAKRLGVAKEAVMAFGDQGNDISMLEFAGTGVAMANAIPEVKETAQITTASNIEDGVAQAIEKYVLN</sequence>
<comment type="caution">
    <text evidence="1">The sequence shown here is derived from an EMBL/GenBank/DDBJ whole genome shotgun (WGS) entry which is preliminary data.</text>
</comment>
<dbReference type="PANTHER" id="PTHR10000">
    <property type="entry name" value="PHOSPHOSERINE PHOSPHATASE"/>
    <property type="match status" value="1"/>
</dbReference>
<dbReference type="NCBIfam" id="NF007806">
    <property type="entry name" value="PRK10513.1"/>
    <property type="match status" value="1"/>
</dbReference>
<keyword evidence="2" id="KW-1185">Reference proteome</keyword>
<dbReference type="Gene3D" id="3.30.1240.10">
    <property type="match status" value="1"/>
</dbReference>
<dbReference type="SFLD" id="SFLDS00003">
    <property type="entry name" value="Haloacid_Dehalogenase"/>
    <property type="match status" value="1"/>
</dbReference>
<dbReference type="InterPro" id="IPR000150">
    <property type="entry name" value="Cof"/>
</dbReference>
<name>A0A0R1MU66_9LACO</name>
<evidence type="ECO:0000313" key="1">
    <source>
        <dbReference type="EMBL" id="KRL11647.1"/>
    </source>
</evidence>
<dbReference type="SFLD" id="SFLDG01144">
    <property type="entry name" value="C2.B.4:_PGP_Like"/>
    <property type="match status" value="1"/>
</dbReference>
<gene>
    <name evidence="1" type="ORF">FD09_GL000569</name>
</gene>
<dbReference type="PROSITE" id="PS01229">
    <property type="entry name" value="COF_2"/>
    <property type="match status" value="1"/>
</dbReference>
<dbReference type="CDD" id="cd07516">
    <property type="entry name" value="HAD_Pase"/>
    <property type="match status" value="1"/>
</dbReference>
<dbReference type="EMBL" id="AZEC01000011">
    <property type="protein sequence ID" value="KRL11647.1"/>
    <property type="molecule type" value="Genomic_DNA"/>
</dbReference>
<accession>A0A0R1MU66</accession>
<dbReference type="Gene3D" id="3.40.50.1000">
    <property type="entry name" value="HAD superfamily/HAD-like"/>
    <property type="match status" value="1"/>
</dbReference>
<dbReference type="SUPFAM" id="SSF56784">
    <property type="entry name" value="HAD-like"/>
    <property type="match status" value="1"/>
</dbReference>
<dbReference type="AlphaFoldDB" id="A0A0R1MU66"/>
<reference evidence="1 2" key="1">
    <citation type="journal article" date="2015" name="Genome Announc.">
        <title>Expanding the biotechnology potential of lactobacilli through comparative genomics of 213 strains and associated genera.</title>
        <authorList>
            <person name="Sun Z."/>
            <person name="Harris H.M."/>
            <person name="McCann A."/>
            <person name="Guo C."/>
            <person name="Argimon S."/>
            <person name="Zhang W."/>
            <person name="Yang X."/>
            <person name="Jeffery I.B."/>
            <person name="Cooney J.C."/>
            <person name="Kagawa T.F."/>
            <person name="Liu W."/>
            <person name="Song Y."/>
            <person name="Salvetti E."/>
            <person name="Wrobel A."/>
            <person name="Rasinkangas P."/>
            <person name="Parkhill J."/>
            <person name="Rea M.C."/>
            <person name="O'Sullivan O."/>
            <person name="Ritari J."/>
            <person name="Douillard F.P."/>
            <person name="Paul Ross R."/>
            <person name="Yang R."/>
            <person name="Briner A.E."/>
            <person name="Felis G.E."/>
            <person name="de Vos W.M."/>
            <person name="Barrangou R."/>
            <person name="Klaenhammer T.R."/>
            <person name="Caufield P.W."/>
            <person name="Cui Y."/>
            <person name="Zhang H."/>
            <person name="O'Toole P.W."/>
        </authorList>
    </citation>
    <scope>NUCLEOTIDE SEQUENCE [LARGE SCALE GENOMIC DNA]</scope>
    <source>
        <strain evidence="1 2">DSM 12744</strain>
    </source>
</reference>
<dbReference type="PROSITE" id="PS01228">
    <property type="entry name" value="COF_1"/>
    <property type="match status" value="1"/>
</dbReference>
<dbReference type="Proteomes" id="UP000051330">
    <property type="component" value="Unassembled WGS sequence"/>
</dbReference>
<dbReference type="GO" id="GO:0016791">
    <property type="term" value="F:phosphatase activity"/>
    <property type="evidence" value="ECO:0007669"/>
    <property type="project" value="TreeGrafter"/>
</dbReference>
<proteinExistence type="predicted"/>
<dbReference type="InterPro" id="IPR023214">
    <property type="entry name" value="HAD_sf"/>
</dbReference>
<dbReference type="InterPro" id="IPR006379">
    <property type="entry name" value="HAD-SF_hydro_IIB"/>
</dbReference>
<dbReference type="InterPro" id="IPR036412">
    <property type="entry name" value="HAD-like_sf"/>
</dbReference>
<dbReference type="GO" id="GO:0005829">
    <property type="term" value="C:cytosol"/>
    <property type="evidence" value="ECO:0007669"/>
    <property type="project" value="TreeGrafter"/>
</dbReference>
<dbReference type="NCBIfam" id="TIGR00099">
    <property type="entry name" value="Cof-subfamily"/>
    <property type="match status" value="1"/>
</dbReference>
<organism evidence="1 2">
    <name type="scientific">Schleiferilactobacillus perolens DSM 12744</name>
    <dbReference type="NCBI Taxonomy" id="1423792"/>
    <lineage>
        <taxon>Bacteria</taxon>
        <taxon>Bacillati</taxon>
        <taxon>Bacillota</taxon>
        <taxon>Bacilli</taxon>
        <taxon>Lactobacillales</taxon>
        <taxon>Lactobacillaceae</taxon>
        <taxon>Schleiferilactobacillus</taxon>
    </lineage>
</organism>
<protein>
    <recommendedName>
        <fullName evidence="3">HAD superfamily hydrolase</fullName>
    </recommendedName>
</protein>
<dbReference type="SFLD" id="SFLDG01140">
    <property type="entry name" value="C2.B:_Phosphomannomutase_and_P"/>
    <property type="match status" value="1"/>
</dbReference>
<dbReference type="GO" id="GO:0000287">
    <property type="term" value="F:magnesium ion binding"/>
    <property type="evidence" value="ECO:0007669"/>
    <property type="project" value="TreeGrafter"/>
</dbReference>
<evidence type="ECO:0008006" key="3">
    <source>
        <dbReference type="Google" id="ProtNLM"/>
    </source>
</evidence>
<dbReference type="NCBIfam" id="TIGR01484">
    <property type="entry name" value="HAD-SF-IIB"/>
    <property type="match status" value="1"/>
</dbReference>